<evidence type="ECO:0000256" key="3">
    <source>
        <dbReference type="ARBA" id="ARBA00022553"/>
    </source>
</evidence>
<keyword evidence="13" id="KW-1185">Reference proteome</keyword>
<evidence type="ECO:0000256" key="10">
    <source>
        <dbReference type="ARBA" id="ARBA00070787"/>
    </source>
</evidence>
<dbReference type="CDD" id="cd00403">
    <property type="entry name" value="Ribosomal_L1"/>
    <property type="match status" value="1"/>
</dbReference>
<keyword evidence="4" id="KW-0832">Ubl conjugation</keyword>
<dbReference type="OrthoDB" id="10251727at2759"/>
<dbReference type="InterPro" id="IPR023674">
    <property type="entry name" value="Ribosomal_uL1-like"/>
</dbReference>
<keyword evidence="5" id="KW-0007">Acetylation</keyword>
<dbReference type="InterPro" id="IPR028364">
    <property type="entry name" value="Ribosomal_uL1/biogenesis"/>
</dbReference>
<dbReference type="FunFam" id="3.40.50.790:FF:000004">
    <property type="entry name" value="Ribosomal L1 domain-containing 1-like 1"/>
    <property type="match status" value="1"/>
</dbReference>
<evidence type="ECO:0000313" key="12">
    <source>
        <dbReference type="EMBL" id="CAB3989301.1"/>
    </source>
</evidence>
<feature type="region of interest" description="Disordered" evidence="11">
    <location>
        <begin position="247"/>
        <end position="286"/>
    </location>
</feature>
<evidence type="ECO:0000313" key="13">
    <source>
        <dbReference type="Proteomes" id="UP001152795"/>
    </source>
</evidence>
<dbReference type="Pfam" id="PF00687">
    <property type="entry name" value="Ribosomal_L1"/>
    <property type="match status" value="1"/>
</dbReference>
<keyword evidence="7" id="KW-0539">Nucleus</keyword>
<dbReference type="GO" id="GO:0003723">
    <property type="term" value="F:RNA binding"/>
    <property type="evidence" value="ECO:0007669"/>
    <property type="project" value="InterPro"/>
</dbReference>
<comment type="caution">
    <text evidence="12">The sequence shown here is derived from an EMBL/GenBank/DDBJ whole genome shotgun (WGS) entry which is preliminary data.</text>
</comment>
<evidence type="ECO:0000256" key="9">
    <source>
        <dbReference type="ARBA" id="ARBA00061550"/>
    </source>
</evidence>
<feature type="compositionally biased region" description="Acidic residues" evidence="11">
    <location>
        <begin position="272"/>
        <end position="286"/>
    </location>
</feature>
<evidence type="ECO:0000256" key="7">
    <source>
        <dbReference type="ARBA" id="ARBA00023242"/>
    </source>
</evidence>
<dbReference type="SUPFAM" id="SSF56808">
    <property type="entry name" value="Ribosomal protein L1"/>
    <property type="match status" value="1"/>
</dbReference>
<dbReference type="InterPro" id="IPR016095">
    <property type="entry name" value="Ribosomal_uL1_3-a/b-sand"/>
</dbReference>
<dbReference type="InterPro" id="IPR050257">
    <property type="entry name" value="eL8/uL1-like"/>
</dbReference>
<keyword evidence="3" id="KW-0597">Phosphoprotein</keyword>
<evidence type="ECO:0000256" key="4">
    <source>
        <dbReference type="ARBA" id="ARBA00022843"/>
    </source>
</evidence>
<comment type="similarity">
    <text evidence="9">Belongs to the universal ribosomal protein uL1 family. Highly divergent.</text>
</comment>
<name>A0A6S7GY52_PARCT</name>
<gene>
    <name evidence="12" type="ORF">PACLA_8A025953</name>
</gene>
<evidence type="ECO:0000256" key="6">
    <source>
        <dbReference type="ARBA" id="ARBA00023054"/>
    </source>
</evidence>
<evidence type="ECO:0000256" key="5">
    <source>
        <dbReference type="ARBA" id="ARBA00022990"/>
    </source>
</evidence>
<dbReference type="Gene3D" id="3.40.50.790">
    <property type="match status" value="1"/>
</dbReference>
<accession>A0A6S7GY52</accession>
<dbReference type="EMBL" id="CACRXK020001462">
    <property type="protein sequence ID" value="CAB3989301.1"/>
    <property type="molecule type" value="Genomic_DNA"/>
</dbReference>
<proteinExistence type="inferred from homology"/>
<dbReference type="PANTHER" id="PTHR23105">
    <property type="entry name" value="RIBOSOMAL PROTEIN L7AE FAMILY MEMBER"/>
    <property type="match status" value="1"/>
</dbReference>
<comment type="subcellular location">
    <subcellularLocation>
        <location evidence="1">Nucleus</location>
        <location evidence="1">Nucleolus</location>
    </subcellularLocation>
</comment>
<evidence type="ECO:0000256" key="8">
    <source>
        <dbReference type="ARBA" id="ARBA00054167"/>
    </source>
</evidence>
<dbReference type="AlphaFoldDB" id="A0A6S7GY52"/>
<dbReference type="GO" id="GO:0005730">
    <property type="term" value="C:nucleolus"/>
    <property type="evidence" value="ECO:0007669"/>
    <property type="project" value="UniProtKB-SubCell"/>
</dbReference>
<reference evidence="12" key="1">
    <citation type="submission" date="2020-04" db="EMBL/GenBank/DDBJ databases">
        <authorList>
            <person name="Alioto T."/>
            <person name="Alioto T."/>
            <person name="Gomez Garrido J."/>
        </authorList>
    </citation>
    <scope>NUCLEOTIDE SEQUENCE</scope>
    <source>
        <strain evidence="12">A484AB</strain>
    </source>
</reference>
<keyword evidence="6" id="KW-0175">Coiled coil</keyword>
<sequence>MAVVRESKLEKNQVELAVPALLKYLEKTRSKEMSLLNENEIIWLQLALKKIPDPDKKPKRIPLPNPLYSKSTDVCLLSKEKGSNVKKLLNEKGVTSIMKVIPIKKLKTHYKSYESRRQLLTLYDVFLCDNRIYHLLPKLLGKEFYRKKKFPMPIDVNKKDLSEEISRALRCTLISVGHGSCSAIRVAHTGMSPDEIITNIMDGVSEIAKIIPRGWTNIQSLNIKSSNSIALPIHTSLPDNIEAILKEPRTQKRKVEDKTKARKSKKKKLDEDVSVDDDDGKDDDSD</sequence>
<protein>
    <recommendedName>
        <fullName evidence="10">Ribosomal L1 domain-containing protein 1</fullName>
    </recommendedName>
</protein>
<evidence type="ECO:0000256" key="2">
    <source>
        <dbReference type="ARBA" id="ARBA00022499"/>
    </source>
</evidence>
<dbReference type="Proteomes" id="UP001152795">
    <property type="component" value="Unassembled WGS sequence"/>
</dbReference>
<comment type="function">
    <text evidence="8">Regulates cellular senescence through inhibition of PTEN translation. Acts as a pro-apoptotic regulator in response to DNA damage.</text>
</comment>
<evidence type="ECO:0000256" key="11">
    <source>
        <dbReference type="SAM" id="MobiDB-lite"/>
    </source>
</evidence>
<evidence type="ECO:0000256" key="1">
    <source>
        <dbReference type="ARBA" id="ARBA00004604"/>
    </source>
</evidence>
<organism evidence="12 13">
    <name type="scientific">Paramuricea clavata</name>
    <name type="common">Red gorgonian</name>
    <name type="synonym">Violescent sea-whip</name>
    <dbReference type="NCBI Taxonomy" id="317549"/>
    <lineage>
        <taxon>Eukaryota</taxon>
        <taxon>Metazoa</taxon>
        <taxon>Cnidaria</taxon>
        <taxon>Anthozoa</taxon>
        <taxon>Octocorallia</taxon>
        <taxon>Malacalcyonacea</taxon>
        <taxon>Plexauridae</taxon>
        <taxon>Paramuricea</taxon>
    </lineage>
</organism>
<feature type="compositionally biased region" description="Basic and acidic residues" evidence="11">
    <location>
        <begin position="247"/>
        <end position="259"/>
    </location>
</feature>
<keyword evidence="2" id="KW-1017">Isopeptide bond</keyword>